<dbReference type="VEuPathDB" id="FungiDB:HGUI_03931"/>
<dbReference type="GO" id="GO:0005634">
    <property type="term" value="C:nucleus"/>
    <property type="evidence" value="ECO:0007669"/>
    <property type="project" value="UniProtKB-SubCell"/>
</dbReference>
<evidence type="ECO:0000256" key="5">
    <source>
        <dbReference type="ARBA" id="ARBA00023242"/>
    </source>
</evidence>
<evidence type="ECO:0000313" key="9">
    <source>
        <dbReference type="Proteomes" id="UP000183365"/>
    </source>
</evidence>
<reference evidence="9" key="1">
    <citation type="submission" date="2016-11" db="EMBL/GenBank/DDBJ databases">
        <authorList>
            <person name="Guldener U."/>
        </authorList>
    </citation>
    <scope>NUCLEOTIDE SEQUENCE [LARGE SCALE GENOMIC DNA]</scope>
</reference>
<evidence type="ECO:0000256" key="6">
    <source>
        <dbReference type="SAM" id="Coils"/>
    </source>
</evidence>
<evidence type="ECO:0000259" key="7">
    <source>
        <dbReference type="Pfam" id="PF07522"/>
    </source>
</evidence>
<keyword evidence="6" id="KW-0175">Coiled coil</keyword>
<dbReference type="GO" id="GO:0006303">
    <property type="term" value="P:double-strand break repair via nonhomologous end joining"/>
    <property type="evidence" value="ECO:0007669"/>
    <property type="project" value="TreeGrafter"/>
</dbReference>
<dbReference type="InterPro" id="IPR036866">
    <property type="entry name" value="RibonucZ/Hydroxyglut_hydro"/>
</dbReference>
<comment type="subcellular location">
    <subcellularLocation>
        <location evidence="1">Nucleus</location>
    </subcellularLocation>
</comment>
<dbReference type="Proteomes" id="UP000183365">
    <property type="component" value="Unassembled WGS sequence"/>
</dbReference>
<evidence type="ECO:0000256" key="1">
    <source>
        <dbReference type="ARBA" id="ARBA00004123"/>
    </source>
</evidence>
<dbReference type="EMBL" id="FQNF01000139">
    <property type="protein sequence ID" value="SGZ41730.1"/>
    <property type="molecule type" value="Genomic_DNA"/>
</dbReference>
<dbReference type="Gene3D" id="3.60.15.10">
    <property type="entry name" value="Ribonuclease Z/Hydroxyacylglutathione hydrolase-like"/>
    <property type="match status" value="1"/>
</dbReference>
<dbReference type="GO" id="GO:0035312">
    <property type="term" value="F:5'-3' DNA exonuclease activity"/>
    <property type="evidence" value="ECO:0007669"/>
    <property type="project" value="TreeGrafter"/>
</dbReference>
<feature type="domain" description="DNA repair metallo-beta-lactamase" evidence="7">
    <location>
        <begin position="515"/>
        <end position="578"/>
    </location>
</feature>
<dbReference type="GO" id="GO:0036297">
    <property type="term" value="P:interstrand cross-link repair"/>
    <property type="evidence" value="ECO:0007669"/>
    <property type="project" value="TreeGrafter"/>
</dbReference>
<evidence type="ECO:0000256" key="4">
    <source>
        <dbReference type="ARBA" id="ARBA00023204"/>
    </source>
</evidence>
<keyword evidence="4" id="KW-0234">DNA repair</keyword>
<keyword evidence="9" id="KW-1185">Reference proteome</keyword>
<dbReference type="GO" id="GO:0003684">
    <property type="term" value="F:damaged DNA binding"/>
    <property type="evidence" value="ECO:0007669"/>
    <property type="project" value="TreeGrafter"/>
</dbReference>
<evidence type="ECO:0000256" key="2">
    <source>
        <dbReference type="ARBA" id="ARBA00010304"/>
    </source>
</evidence>
<feature type="coiled-coil region" evidence="6">
    <location>
        <begin position="198"/>
        <end position="225"/>
    </location>
</feature>
<dbReference type="AlphaFoldDB" id="A0A1L0B5Q6"/>
<comment type="similarity">
    <text evidence="2">Belongs to the DNA repair metallo-beta-lactamase (DRMBL) family.</text>
</comment>
<evidence type="ECO:0000256" key="3">
    <source>
        <dbReference type="ARBA" id="ARBA00022763"/>
    </source>
</evidence>
<sequence length="598" mass="70677">MNKYNLKIKQTNITDFYKTKNQVISKSKKEEYISLITDDEPSECENDLIILEEKIKPIDDHDEESHLKKSTKSQFFKANENEVVNKYDENLFDEKRAILLQNLKEKPEIYRPILNEDILINDSSQRIPSYRIHQFPECEDKITIDFFPKNSQTVYHFISHLHSDHHVGFSKKWLAQNPNAIIVFGEENYLPFLYKFNIVNFKSKVKDLEEDYEAITSRILVIRKNKPLKLFLNKGDSYILVKTLNANHCIGACLLLFEYYDEFNQLKETVLHTGDFRYNSKMMLPKLKNIYFDKIYLDTTYKSPVWNFTPKEELLDKVSDFLQLKLKPAIIDNWFQKGRIQRTLDTFVKNITFDKKSLKTLIVLGSYTIGKEFLASGISSKLNDCPILLDRDGFRSLYNLPKNGNFIISNDVVNDLINSFKDHDIVVYLGSIGNPKEIKQKLKLFNVEKLFGKMITICISLSGWNFYNWKNFFQDMEIVEELPIVNESNCFRVLEEFNDNSYVKRKYQLDEIFNSDLIFDDNFEVDLENLPKWIITQDKLNRIVYWKLSYSDHSSYKELSQCCTELKYGEIIPTVNTHNMELLDYHINLWKLCNISNR</sequence>
<organism evidence="8 9">
    <name type="scientific">Hanseniaspora guilliermondii</name>
    <dbReference type="NCBI Taxonomy" id="56406"/>
    <lineage>
        <taxon>Eukaryota</taxon>
        <taxon>Fungi</taxon>
        <taxon>Dikarya</taxon>
        <taxon>Ascomycota</taxon>
        <taxon>Saccharomycotina</taxon>
        <taxon>Saccharomycetes</taxon>
        <taxon>Saccharomycodales</taxon>
        <taxon>Saccharomycodaceae</taxon>
        <taxon>Hanseniaspora</taxon>
    </lineage>
</organism>
<accession>A0A1L0B5Q6</accession>
<dbReference type="PANTHER" id="PTHR23240">
    <property type="entry name" value="DNA CROSS-LINK REPAIR PROTEIN PSO2/SNM1-RELATED"/>
    <property type="match status" value="1"/>
</dbReference>
<keyword evidence="5" id="KW-0539">Nucleus</keyword>
<dbReference type="InterPro" id="IPR011084">
    <property type="entry name" value="DRMBL"/>
</dbReference>
<dbReference type="PANTHER" id="PTHR23240:SF6">
    <property type="entry name" value="DNA CROSS-LINK REPAIR 1A PROTEIN"/>
    <property type="match status" value="1"/>
</dbReference>
<evidence type="ECO:0000313" key="8">
    <source>
        <dbReference type="EMBL" id="SGZ41730.1"/>
    </source>
</evidence>
<name>A0A1L0B5Q6_9ASCO</name>
<keyword evidence="3" id="KW-0227">DNA damage</keyword>
<proteinExistence type="inferred from homology"/>
<dbReference type="SUPFAM" id="SSF56281">
    <property type="entry name" value="Metallo-hydrolase/oxidoreductase"/>
    <property type="match status" value="1"/>
</dbReference>
<dbReference type="OrthoDB" id="262529at2759"/>
<dbReference type="Pfam" id="PF07522">
    <property type="entry name" value="DRMBL"/>
    <property type="match status" value="1"/>
</dbReference>
<dbReference type="Gene3D" id="3.40.50.12650">
    <property type="match status" value="1"/>
</dbReference>
<protein>
    <recommendedName>
        <fullName evidence="7">DNA repair metallo-beta-lactamase domain-containing protein</fullName>
    </recommendedName>
</protein>
<gene>
    <name evidence="8" type="ORF">HGUI_03931</name>
</gene>